<organism evidence="1">
    <name type="scientific">Spodoptera frugiperda</name>
    <name type="common">Fall armyworm</name>
    <dbReference type="NCBI Taxonomy" id="7108"/>
    <lineage>
        <taxon>Eukaryota</taxon>
        <taxon>Metazoa</taxon>
        <taxon>Ecdysozoa</taxon>
        <taxon>Arthropoda</taxon>
        <taxon>Hexapoda</taxon>
        <taxon>Insecta</taxon>
        <taxon>Pterygota</taxon>
        <taxon>Neoptera</taxon>
        <taxon>Endopterygota</taxon>
        <taxon>Lepidoptera</taxon>
        <taxon>Glossata</taxon>
        <taxon>Ditrysia</taxon>
        <taxon>Noctuoidea</taxon>
        <taxon>Noctuidae</taxon>
        <taxon>Amphipyrinae</taxon>
        <taxon>Spodoptera</taxon>
    </lineage>
</organism>
<dbReference type="AlphaFoldDB" id="A0A2H1V5M6"/>
<dbReference type="EMBL" id="ODYU01000785">
    <property type="protein sequence ID" value="SOQ36099.1"/>
    <property type="molecule type" value="Genomic_DNA"/>
</dbReference>
<protein>
    <submittedName>
        <fullName evidence="1">SFRICE_011027</fullName>
    </submittedName>
</protein>
<name>A0A2H1V5M6_SPOFR</name>
<evidence type="ECO:0000313" key="1">
    <source>
        <dbReference type="EMBL" id="SOQ36099.1"/>
    </source>
</evidence>
<sequence length="143" mass="16192">MTSPALGEVKVSVRLLLTKSHLVPTPAFRAGAPFQAMLEAHIYEQHSATLDDNHRVLKLVEFLVKQLHQEGTFECQSKNNNINNVCLSVSPLMKLFALSLKLENGWTELENFGLELFVEVQGRYKSIYFGFRPTYLLLVVVVD</sequence>
<proteinExistence type="predicted"/>
<accession>A0A2H1V5M6</accession>
<reference evidence="1" key="1">
    <citation type="submission" date="2016-07" db="EMBL/GenBank/DDBJ databases">
        <authorList>
            <person name="Bretaudeau A."/>
        </authorList>
    </citation>
    <scope>NUCLEOTIDE SEQUENCE</scope>
    <source>
        <strain evidence="1">Rice</strain>
        <tissue evidence="1">Whole body</tissue>
    </source>
</reference>
<gene>
    <name evidence="1" type="ORF">SFRICE_011027</name>
</gene>